<feature type="transmembrane region" description="Helical" evidence="6">
    <location>
        <begin position="176"/>
        <end position="196"/>
    </location>
</feature>
<evidence type="ECO:0000256" key="5">
    <source>
        <dbReference type="SAM" id="MobiDB-lite"/>
    </source>
</evidence>
<feature type="region of interest" description="Disordered" evidence="5">
    <location>
        <begin position="361"/>
        <end position="381"/>
    </location>
</feature>
<dbReference type="InterPro" id="IPR004853">
    <property type="entry name" value="Sugar_P_trans_dom"/>
</dbReference>
<evidence type="ECO:0000256" key="2">
    <source>
        <dbReference type="ARBA" id="ARBA00022692"/>
    </source>
</evidence>
<feature type="transmembrane region" description="Helical" evidence="6">
    <location>
        <begin position="275"/>
        <end position="295"/>
    </location>
</feature>
<dbReference type="Pfam" id="PF03151">
    <property type="entry name" value="TPT"/>
    <property type="match status" value="1"/>
</dbReference>
<evidence type="ECO:0000256" key="1">
    <source>
        <dbReference type="ARBA" id="ARBA00004141"/>
    </source>
</evidence>
<feature type="transmembrane region" description="Helical" evidence="6">
    <location>
        <begin position="95"/>
        <end position="114"/>
    </location>
</feature>
<name>A0A2V0PE35_9CHLO</name>
<reference evidence="8 9" key="1">
    <citation type="journal article" date="2018" name="Sci. Rep.">
        <title>Raphidocelis subcapitata (=Pseudokirchneriella subcapitata) provides an insight into genome evolution and environmental adaptations in the Sphaeropleales.</title>
        <authorList>
            <person name="Suzuki S."/>
            <person name="Yamaguchi H."/>
            <person name="Nakajima N."/>
            <person name="Kawachi M."/>
        </authorList>
    </citation>
    <scope>NUCLEOTIDE SEQUENCE [LARGE SCALE GENOMIC DNA]</scope>
    <source>
        <strain evidence="8 9">NIES-35</strain>
    </source>
</reference>
<dbReference type="Proteomes" id="UP000247498">
    <property type="component" value="Unassembled WGS sequence"/>
</dbReference>
<protein>
    <submittedName>
        <fullName evidence="8">GDP-mannose transporter</fullName>
    </submittedName>
</protein>
<dbReference type="PANTHER" id="PTHR11132">
    <property type="entry name" value="SOLUTE CARRIER FAMILY 35"/>
    <property type="match status" value="1"/>
</dbReference>
<evidence type="ECO:0000313" key="9">
    <source>
        <dbReference type="Proteomes" id="UP000247498"/>
    </source>
</evidence>
<keyword evidence="9" id="KW-1185">Reference proteome</keyword>
<keyword evidence="2 6" id="KW-0812">Transmembrane</keyword>
<organism evidence="8 9">
    <name type="scientific">Raphidocelis subcapitata</name>
    <dbReference type="NCBI Taxonomy" id="307507"/>
    <lineage>
        <taxon>Eukaryota</taxon>
        <taxon>Viridiplantae</taxon>
        <taxon>Chlorophyta</taxon>
        <taxon>core chlorophytes</taxon>
        <taxon>Chlorophyceae</taxon>
        <taxon>CS clade</taxon>
        <taxon>Sphaeropleales</taxon>
        <taxon>Selenastraceae</taxon>
        <taxon>Raphidocelis</taxon>
    </lineage>
</organism>
<dbReference type="EMBL" id="BDRX01000075">
    <property type="protein sequence ID" value="GBF96160.1"/>
    <property type="molecule type" value="Genomic_DNA"/>
</dbReference>
<accession>A0A2V0PE35</accession>
<evidence type="ECO:0000256" key="4">
    <source>
        <dbReference type="ARBA" id="ARBA00023136"/>
    </source>
</evidence>
<evidence type="ECO:0000259" key="7">
    <source>
        <dbReference type="Pfam" id="PF03151"/>
    </source>
</evidence>
<comment type="caution">
    <text evidence="8">The sequence shown here is derived from an EMBL/GenBank/DDBJ whole genome shotgun (WGS) entry which is preliminary data.</text>
</comment>
<proteinExistence type="predicted"/>
<gene>
    <name evidence="8" type="ORF">Rsub_08908</name>
</gene>
<feature type="region of interest" description="Disordered" evidence="5">
    <location>
        <begin position="1"/>
        <end position="20"/>
    </location>
</feature>
<feature type="transmembrane region" description="Helical" evidence="6">
    <location>
        <begin position="301"/>
        <end position="318"/>
    </location>
</feature>
<evidence type="ECO:0000256" key="3">
    <source>
        <dbReference type="ARBA" id="ARBA00022989"/>
    </source>
</evidence>
<dbReference type="OrthoDB" id="417037at2759"/>
<feature type="domain" description="Sugar phosphate transporter" evidence="7">
    <location>
        <begin position="38"/>
        <end position="312"/>
    </location>
</feature>
<sequence>MGATSPPADRAGGAPGGGRRTVVPGVPDTLASGAAFCVTSAAMTLMNKAALSTFGFGCPTALLCFQCSATLLLVAAAAAAGLGRLPPFSWRLLRLWLPVNLLFVGMVATSFFALRYVGVAMVTVLKNLTSWMVIAGDYAFFNQRYGAGVWATLVLMLLSALAAAATDLAFHPVGYAWQMVNNAFTAAYSLWLRGVMSRMGPRDRMDELGMVVYNNAAAIPMIAALAVATGEAGRVASEPALRSPAFLAAAAGSAAMSFLISVASMWFLSCTTATTFSLVGSLNKIPLALLGMALFSAPTSANNLASIAIGLAAGVVFARAKAADAHNAGWGRGGGAKGGGGGAAAAGGGLPVVQAVALAEQRGSGDAAQGGGSGRPSRLRT</sequence>
<dbReference type="GO" id="GO:0016020">
    <property type="term" value="C:membrane"/>
    <property type="evidence" value="ECO:0007669"/>
    <property type="project" value="UniProtKB-SubCell"/>
</dbReference>
<feature type="transmembrane region" description="Helical" evidence="6">
    <location>
        <begin position="208"/>
        <end position="227"/>
    </location>
</feature>
<feature type="transmembrane region" description="Helical" evidence="6">
    <location>
        <begin position="247"/>
        <end position="268"/>
    </location>
</feature>
<evidence type="ECO:0000313" key="8">
    <source>
        <dbReference type="EMBL" id="GBF96160.1"/>
    </source>
</evidence>
<dbReference type="AlphaFoldDB" id="A0A2V0PE35"/>
<dbReference type="InParanoid" id="A0A2V0PE35"/>
<dbReference type="InterPro" id="IPR050186">
    <property type="entry name" value="TPT_transporter"/>
</dbReference>
<feature type="transmembrane region" description="Helical" evidence="6">
    <location>
        <begin position="60"/>
        <end position="83"/>
    </location>
</feature>
<keyword evidence="3 6" id="KW-1133">Transmembrane helix</keyword>
<feature type="transmembrane region" description="Helical" evidence="6">
    <location>
        <begin position="148"/>
        <end position="170"/>
    </location>
</feature>
<keyword evidence="4 6" id="KW-0472">Membrane</keyword>
<evidence type="ECO:0000256" key="6">
    <source>
        <dbReference type="SAM" id="Phobius"/>
    </source>
</evidence>
<comment type="subcellular location">
    <subcellularLocation>
        <location evidence="1">Membrane</location>
        <topology evidence="1">Multi-pass membrane protein</topology>
    </subcellularLocation>
</comment>
<feature type="compositionally biased region" description="Low complexity" evidence="5">
    <location>
        <begin position="1"/>
        <end position="12"/>
    </location>
</feature>